<dbReference type="WBParaSite" id="Gr19_v10_g6197.t1">
    <property type="protein sequence ID" value="Gr19_v10_g6197.t1"/>
    <property type="gene ID" value="Gr19_v10_g6197"/>
</dbReference>
<name>A0A914I280_GLORO</name>
<evidence type="ECO:0000313" key="2">
    <source>
        <dbReference type="WBParaSite" id="Gr19_v10_g6197.t1"/>
    </source>
</evidence>
<protein>
    <submittedName>
        <fullName evidence="2">Uncharacterized protein</fullName>
    </submittedName>
</protein>
<keyword evidence="1" id="KW-1185">Reference proteome</keyword>
<sequence>MLSSTLGASDDSKSEALANAEGILFALTEQCNKIRDKKCKKASFTYFQKTFTCEWAEKQINVVTGEIGW</sequence>
<evidence type="ECO:0000313" key="1">
    <source>
        <dbReference type="Proteomes" id="UP000887572"/>
    </source>
</evidence>
<organism evidence="1 2">
    <name type="scientific">Globodera rostochiensis</name>
    <name type="common">Golden nematode worm</name>
    <name type="synonym">Heterodera rostochiensis</name>
    <dbReference type="NCBI Taxonomy" id="31243"/>
    <lineage>
        <taxon>Eukaryota</taxon>
        <taxon>Metazoa</taxon>
        <taxon>Ecdysozoa</taxon>
        <taxon>Nematoda</taxon>
        <taxon>Chromadorea</taxon>
        <taxon>Rhabditida</taxon>
        <taxon>Tylenchina</taxon>
        <taxon>Tylenchomorpha</taxon>
        <taxon>Tylenchoidea</taxon>
        <taxon>Heteroderidae</taxon>
        <taxon>Heteroderinae</taxon>
        <taxon>Globodera</taxon>
    </lineage>
</organism>
<dbReference type="AlphaFoldDB" id="A0A914I280"/>
<accession>A0A914I280</accession>
<reference evidence="2" key="1">
    <citation type="submission" date="2022-11" db="UniProtKB">
        <authorList>
            <consortium name="WormBaseParasite"/>
        </authorList>
    </citation>
    <scope>IDENTIFICATION</scope>
</reference>
<proteinExistence type="predicted"/>
<dbReference type="Proteomes" id="UP000887572">
    <property type="component" value="Unplaced"/>
</dbReference>